<keyword evidence="2" id="KW-1185">Reference proteome</keyword>
<evidence type="ECO:0000313" key="2">
    <source>
        <dbReference type="Proteomes" id="UP001162992"/>
    </source>
</evidence>
<sequence length="563" mass="62213">MCFGAADQGKASMLRHHLVSPFLWSSRTVVGLRVEGSEALVPDFAKKVERLRLRVDTNPGMWRKVLIAGCSALGAYFAGKKALKKLQQQVAGSEDGGMNGVMQTIAKGVFCLQSHIGPWSVQDLGLGLAAMSKLTEKEPPDVPGDSAEDLVKNVGFWREAQHWRSLSEAIYTYDPASFSLQSQLPESSIVAAQWNPHQETLRPAYVVCVDPPFEAVVMVVRGTSHVVDILINAGAAPEPFYGGYAHGGFVQATNALLKEAKPHIEKAFQQHNQKGLKLIIVGHSMGAAVGIMCGLHLTSEYPDLKCWGYSPAASMNIELAHECSSFATCFLSSHDIIPRFSITSVEDLRKRICEFDWKKVECVAKDDEDWKKMSKAIDLMNDFQQAQDRVSDRMNELQSQVAEAQTQVCDCIAGQEKSEEQRIQEHSKGNRQHQNQEHATGSNQENEENRNVEDVNTTEENGDEDEKPLQLHPPGKLIVLASDPPGSGKKPTMRSDVAQQRNYGAYPSFEEARNTKWIAKVAKQEDITSIVISPWSISDHMLGTLCEGMCYFQGYSLSTNSSN</sequence>
<gene>
    <name evidence="1" type="ORF">O6H91_13G018300</name>
</gene>
<dbReference type="Proteomes" id="UP001162992">
    <property type="component" value="Chromosome 13"/>
</dbReference>
<evidence type="ECO:0000313" key="1">
    <source>
        <dbReference type="EMBL" id="KAJ7532751.1"/>
    </source>
</evidence>
<organism evidence="1 2">
    <name type="scientific">Diphasiastrum complanatum</name>
    <name type="common">Issler's clubmoss</name>
    <name type="synonym">Lycopodium complanatum</name>
    <dbReference type="NCBI Taxonomy" id="34168"/>
    <lineage>
        <taxon>Eukaryota</taxon>
        <taxon>Viridiplantae</taxon>
        <taxon>Streptophyta</taxon>
        <taxon>Embryophyta</taxon>
        <taxon>Tracheophyta</taxon>
        <taxon>Lycopodiopsida</taxon>
        <taxon>Lycopodiales</taxon>
        <taxon>Lycopodiaceae</taxon>
        <taxon>Lycopodioideae</taxon>
        <taxon>Diphasiastrum</taxon>
    </lineage>
</organism>
<reference evidence="2" key="1">
    <citation type="journal article" date="2024" name="Proc. Natl. Acad. Sci. U.S.A.">
        <title>Extraordinary preservation of gene collinearity over three hundred million years revealed in homosporous lycophytes.</title>
        <authorList>
            <person name="Li C."/>
            <person name="Wickell D."/>
            <person name="Kuo L.Y."/>
            <person name="Chen X."/>
            <person name="Nie B."/>
            <person name="Liao X."/>
            <person name="Peng D."/>
            <person name="Ji J."/>
            <person name="Jenkins J."/>
            <person name="Williams M."/>
            <person name="Shu S."/>
            <person name="Plott C."/>
            <person name="Barry K."/>
            <person name="Rajasekar S."/>
            <person name="Grimwood J."/>
            <person name="Han X."/>
            <person name="Sun S."/>
            <person name="Hou Z."/>
            <person name="He W."/>
            <person name="Dai G."/>
            <person name="Sun C."/>
            <person name="Schmutz J."/>
            <person name="Leebens-Mack J.H."/>
            <person name="Li F.W."/>
            <person name="Wang L."/>
        </authorList>
    </citation>
    <scope>NUCLEOTIDE SEQUENCE [LARGE SCALE GENOMIC DNA]</scope>
    <source>
        <strain evidence="2">cv. PW_Plant_1</strain>
    </source>
</reference>
<name>A0ACC2BSJ5_DIPCM</name>
<protein>
    <submittedName>
        <fullName evidence="1">Uncharacterized protein</fullName>
    </submittedName>
</protein>
<accession>A0ACC2BSJ5</accession>
<proteinExistence type="predicted"/>
<dbReference type="EMBL" id="CM055104">
    <property type="protein sequence ID" value="KAJ7532751.1"/>
    <property type="molecule type" value="Genomic_DNA"/>
</dbReference>
<comment type="caution">
    <text evidence="1">The sequence shown here is derived from an EMBL/GenBank/DDBJ whole genome shotgun (WGS) entry which is preliminary data.</text>
</comment>